<keyword evidence="3" id="KW-1185">Reference proteome</keyword>
<gene>
    <name evidence="2" type="ORF">M6B38_161550</name>
</gene>
<name>A0AAX6EYF4_IRIPA</name>
<proteinExistence type="predicted"/>
<dbReference type="Proteomes" id="UP001140949">
    <property type="component" value="Unassembled WGS sequence"/>
</dbReference>
<dbReference type="AlphaFoldDB" id="A0AAX6EYF4"/>
<reference evidence="2" key="2">
    <citation type="submission" date="2023-04" db="EMBL/GenBank/DDBJ databases">
        <authorList>
            <person name="Bruccoleri R.E."/>
            <person name="Oakeley E.J."/>
            <person name="Faust A.-M."/>
            <person name="Dessus-Babus S."/>
            <person name="Altorfer M."/>
            <person name="Burckhardt D."/>
            <person name="Oertli M."/>
            <person name="Naumann U."/>
            <person name="Petersen F."/>
            <person name="Wong J."/>
        </authorList>
    </citation>
    <scope>NUCLEOTIDE SEQUENCE</scope>
    <source>
        <strain evidence="2">GSM-AAB239-AS_SAM_17_03QT</strain>
        <tissue evidence="2">Leaf</tissue>
    </source>
</reference>
<evidence type="ECO:0000313" key="2">
    <source>
        <dbReference type="EMBL" id="KAJ6809227.1"/>
    </source>
</evidence>
<protein>
    <submittedName>
        <fullName evidence="2">Uncharacterized protein</fullName>
    </submittedName>
</protein>
<sequence length="90" mass="10663">MILRTRWTRRRSWDAEEIRGREVQRGHNLRVLQSSPPSSATSAPSIPPPRILKAATNRMQQCIVAVQSLRWKMRWQSTHGPKRHKRRWIS</sequence>
<comment type="caution">
    <text evidence="2">The sequence shown here is derived from an EMBL/GenBank/DDBJ whole genome shotgun (WGS) entry which is preliminary data.</text>
</comment>
<evidence type="ECO:0000313" key="3">
    <source>
        <dbReference type="Proteomes" id="UP001140949"/>
    </source>
</evidence>
<evidence type="ECO:0000256" key="1">
    <source>
        <dbReference type="SAM" id="MobiDB-lite"/>
    </source>
</evidence>
<dbReference type="EMBL" id="JANAVB010033020">
    <property type="protein sequence ID" value="KAJ6809227.1"/>
    <property type="molecule type" value="Genomic_DNA"/>
</dbReference>
<feature type="region of interest" description="Disordered" evidence="1">
    <location>
        <begin position="24"/>
        <end position="50"/>
    </location>
</feature>
<accession>A0AAX6EYF4</accession>
<organism evidence="2 3">
    <name type="scientific">Iris pallida</name>
    <name type="common">Sweet iris</name>
    <dbReference type="NCBI Taxonomy" id="29817"/>
    <lineage>
        <taxon>Eukaryota</taxon>
        <taxon>Viridiplantae</taxon>
        <taxon>Streptophyta</taxon>
        <taxon>Embryophyta</taxon>
        <taxon>Tracheophyta</taxon>
        <taxon>Spermatophyta</taxon>
        <taxon>Magnoliopsida</taxon>
        <taxon>Liliopsida</taxon>
        <taxon>Asparagales</taxon>
        <taxon>Iridaceae</taxon>
        <taxon>Iridoideae</taxon>
        <taxon>Irideae</taxon>
        <taxon>Iris</taxon>
    </lineage>
</organism>
<feature type="compositionally biased region" description="Low complexity" evidence="1">
    <location>
        <begin position="34"/>
        <end position="44"/>
    </location>
</feature>
<reference evidence="2" key="1">
    <citation type="journal article" date="2023" name="GigaByte">
        <title>Genome assembly of the bearded iris, Iris pallida Lam.</title>
        <authorList>
            <person name="Bruccoleri R.E."/>
            <person name="Oakeley E.J."/>
            <person name="Faust A.M.E."/>
            <person name="Altorfer M."/>
            <person name="Dessus-Babus S."/>
            <person name="Burckhardt D."/>
            <person name="Oertli M."/>
            <person name="Naumann U."/>
            <person name="Petersen F."/>
            <person name="Wong J."/>
        </authorList>
    </citation>
    <scope>NUCLEOTIDE SEQUENCE</scope>
    <source>
        <strain evidence="2">GSM-AAB239-AS_SAM_17_03QT</strain>
    </source>
</reference>